<name>A0ABM3H896_9MYRT</name>
<keyword evidence="2" id="KW-1185">Reference proteome</keyword>
<feature type="compositionally biased region" description="Basic and acidic residues" evidence="1">
    <location>
        <begin position="1"/>
        <end position="19"/>
    </location>
</feature>
<protein>
    <submittedName>
        <fullName evidence="3">Uncharacterized protein LOC125314484</fullName>
    </submittedName>
</protein>
<evidence type="ECO:0000313" key="3">
    <source>
        <dbReference type="RefSeq" id="XP_048132819.1"/>
    </source>
</evidence>
<evidence type="ECO:0000256" key="1">
    <source>
        <dbReference type="SAM" id="MobiDB-lite"/>
    </source>
</evidence>
<organism evidence="2 3">
    <name type="scientific">Rhodamnia argentea</name>
    <dbReference type="NCBI Taxonomy" id="178133"/>
    <lineage>
        <taxon>Eukaryota</taxon>
        <taxon>Viridiplantae</taxon>
        <taxon>Streptophyta</taxon>
        <taxon>Embryophyta</taxon>
        <taxon>Tracheophyta</taxon>
        <taxon>Spermatophyta</taxon>
        <taxon>Magnoliopsida</taxon>
        <taxon>eudicotyledons</taxon>
        <taxon>Gunneridae</taxon>
        <taxon>Pentapetalae</taxon>
        <taxon>rosids</taxon>
        <taxon>malvids</taxon>
        <taxon>Myrtales</taxon>
        <taxon>Myrtaceae</taxon>
        <taxon>Myrtoideae</taxon>
        <taxon>Myrteae</taxon>
        <taxon>Australasian group</taxon>
        <taxon>Rhodamnia</taxon>
    </lineage>
</organism>
<evidence type="ECO:0000313" key="2">
    <source>
        <dbReference type="Proteomes" id="UP000827889"/>
    </source>
</evidence>
<reference evidence="3" key="1">
    <citation type="submission" date="2025-08" db="UniProtKB">
        <authorList>
            <consortium name="RefSeq"/>
        </authorList>
    </citation>
    <scope>IDENTIFICATION</scope>
    <source>
        <tissue evidence="3">Leaf</tissue>
    </source>
</reference>
<accession>A0ABM3H896</accession>
<proteinExistence type="predicted"/>
<dbReference type="RefSeq" id="XP_048132819.1">
    <property type="nucleotide sequence ID" value="XM_048276862.1"/>
</dbReference>
<sequence length="112" mass="12723">MEDRHRQQRRRTEEVRLPETKSLANRRPAGRGNGLSPPTEAMETSDVASGERFSPEVPGSMRFSTDQAELALDSLEVRVDCVIVEEGHLIAARRNRTNETQKARRRAKMEAH</sequence>
<dbReference type="Proteomes" id="UP000827889">
    <property type="component" value="Chromosome 3"/>
</dbReference>
<feature type="region of interest" description="Disordered" evidence="1">
    <location>
        <begin position="1"/>
        <end position="61"/>
    </location>
</feature>
<dbReference type="GeneID" id="125314484"/>
<gene>
    <name evidence="3" type="primary">LOC125314484</name>
</gene>
<dbReference type="Gene3D" id="3.40.140.10">
    <property type="entry name" value="Cytidine Deaminase, domain 2"/>
    <property type="match status" value="1"/>
</dbReference>